<dbReference type="Proteomes" id="UP000023541">
    <property type="component" value="Unassembled WGS sequence"/>
</dbReference>
<keyword evidence="3" id="KW-1185">Reference proteome</keyword>
<organism evidence="2 3">
    <name type="scientific">Aquimarina atlantica</name>
    <dbReference type="NCBI Taxonomy" id="1317122"/>
    <lineage>
        <taxon>Bacteria</taxon>
        <taxon>Pseudomonadati</taxon>
        <taxon>Bacteroidota</taxon>
        <taxon>Flavobacteriia</taxon>
        <taxon>Flavobacteriales</taxon>
        <taxon>Flavobacteriaceae</taxon>
        <taxon>Aquimarina</taxon>
    </lineage>
</organism>
<dbReference type="GO" id="GO:0120147">
    <property type="term" value="F:formylglycine-generating oxidase activity"/>
    <property type="evidence" value="ECO:0007669"/>
    <property type="project" value="TreeGrafter"/>
</dbReference>
<evidence type="ECO:0000313" key="2">
    <source>
        <dbReference type="EMBL" id="EZH75701.1"/>
    </source>
</evidence>
<dbReference type="InterPro" id="IPR051043">
    <property type="entry name" value="Sulfatase_Mod_Factor_Kinase"/>
</dbReference>
<evidence type="ECO:0000313" key="3">
    <source>
        <dbReference type="Proteomes" id="UP000023541"/>
    </source>
</evidence>
<dbReference type="SUPFAM" id="SSF56436">
    <property type="entry name" value="C-type lectin-like"/>
    <property type="match status" value="1"/>
</dbReference>
<name>A0A023C069_9FLAO</name>
<dbReference type="EMBL" id="AQRA01000001">
    <property type="protein sequence ID" value="EZH75701.1"/>
    <property type="molecule type" value="Genomic_DNA"/>
</dbReference>
<dbReference type="AlphaFoldDB" id="A0A023C069"/>
<accession>A0A023C069</accession>
<dbReference type="eggNOG" id="COG1262">
    <property type="taxonomic scope" value="Bacteria"/>
</dbReference>
<dbReference type="InterPro" id="IPR005532">
    <property type="entry name" value="SUMF_dom"/>
</dbReference>
<dbReference type="STRING" id="1317122.ATO12_02610"/>
<feature type="domain" description="Sulfatase-modifying factor enzyme-like" evidence="1">
    <location>
        <begin position="24"/>
        <end position="249"/>
    </location>
</feature>
<dbReference type="OrthoDB" id="9768004at2"/>
<dbReference type="Pfam" id="PF03781">
    <property type="entry name" value="FGE-sulfatase"/>
    <property type="match status" value="1"/>
</dbReference>
<dbReference type="Gene3D" id="3.90.1580.10">
    <property type="entry name" value="paralog of FGE (formylglycine-generating enzyme)"/>
    <property type="match status" value="1"/>
</dbReference>
<gene>
    <name evidence="2" type="ORF">ATO12_02610</name>
</gene>
<dbReference type="PANTHER" id="PTHR23150:SF35">
    <property type="entry name" value="BLL6746 PROTEIN"/>
    <property type="match status" value="1"/>
</dbReference>
<dbReference type="InterPro" id="IPR042095">
    <property type="entry name" value="SUMF_sf"/>
</dbReference>
<sequence length="254" mass="28592">MRNITGLPCLIILLITNISFGQHLPKFVQVQGGTFTMGDEWGVSNKDQRPIHEVTLKNFNISQTEVTVAQYRYYCEATGAAMPKEPDWGWKDDHPIVNVSWQDAINYTNWLSDTLGQKVRLPYEAEWEYAARGGNTSKGYKYSGGNSIDKVGWYDGNSDKKPHTVASKKANELGLYDMSGNVWEWCMDIYGSEYYANSPKNNPTGETKGDRRVIRGGGWGLNASFCSVAYRYGSAFNGELYDYFGFRVASDAKE</sequence>
<comment type="caution">
    <text evidence="2">The sequence shown here is derived from an EMBL/GenBank/DDBJ whole genome shotgun (WGS) entry which is preliminary data.</text>
</comment>
<dbReference type="RefSeq" id="WP_051575554.1">
    <property type="nucleotide sequence ID" value="NZ_AQRA01000001.1"/>
</dbReference>
<reference evidence="2 3" key="1">
    <citation type="submission" date="2014-04" db="EMBL/GenBank/DDBJ databases">
        <title>Aquimarina sp. 22II-S11-z7 Genome Sequencing.</title>
        <authorList>
            <person name="Lai Q."/>
        </authorList>
    </citation>
    <scope>NUCLEOTIDE SEQUENCE [LARGE SCALE GENOMIC DNA]</scope>
    <source>
        <strain evidence="2 3">22II-S11-z7</strain>
    </source>
</reference>
<dbReference type="InterPro" id="IPR016187">
    <property type="entry name" value="CTDL_fold"/>
</dbReference>
<dbReference type="PANTHER" id="PTHR23150">
    <property type="entry name" value="SULFATASE MODIFYING FACTOR 1, 2"/>
    <property type="match status" value="1"/>
</dbReference>
<evidence type="ECO:0000259" key="1">
    <source>
        <dbReference type="Pfam" id="PF03781"/>
    </source>
</evidence>
<protein>
    <recommendedName>
        <fullName evidence="1">Sulfatase-modifying factor enzyme-like domain-containing protein</fullName>
    </recommendedName>
</protein>
<proteinExistence type="predicted"/>